<sequence length="97" mass="11337">MPLFYTRQESESEIKIVYTNQALVYIFLLIIFGLTFLDLSFDWQLILFFFTLSFIIVWYAGLWKTGREVRQAMKTGKVIVSGSKLSFKNPVTVVIKK</sequence>
<keyword evidence="1" id="KW-0812">Transmembrane</keyword>
<evidence type="ECO:0000256" key="1">
    <source>
        <dbReference type="SAM" id="Phobius"/>
    </source>
</evidence>
<keyword evidence="1" id="KW-1133">Transmembrane helix</keyword>
<evidence type="ECO:0000313" key="3">
    <source>
        <dbReference type="Proteomes" id="UP000179001"/>
    </source>
</evidence>
<feature type="transmembrane region" description="Helical" evidence="1">
    <location>
        <begin position="16"/>
        <end position="37"/>
    </location>
</feature>
<feature type="transmembrane region" description="Helical" evidence="1">
    <location>
        <begin position="43"/>
        <end position="63"/>
    </location>
</feature>
<dbReference type="Proteomes" id="UP000179001">
    <property type="component" value="Unassembled WGS sequence"/>
</dbReference>
<accession>A0A1F5SY21</accession>
<dbReference type="AlphaFoldDB" id="A0A1F5SY21"/>
<evidence type="ECO:0000313" key="2">
    <source>
        <dbReference type="EMBL" id="OGF31617.1"/>
    </source>
</evidence>
<name>A0A1F5SY21_9BACT</name>
<proteinExistence type="predicted"/>
<organism evidence="2 3">
    <name type="scientific">Candidatus Falkowbacteria bacterium RIFOXYC2_FULL_36_12</name>
    <dbReference type="NCBI Taxonomy" id="1798002"/>
    <lineage>
        <taxon>Bacteria</taxon>
        <taxon>Candidatus Falkowiibacteriota</taxon>
    </lineage>
</organism>
<keyword evidence="1" id="KW-0472">Membrane</keyword>
<reference evidence="2 3" key="1">
    <citation type="journal article" date="2016" name="Nat. Commun.">
        <title>Thousands of microbial genomes shed light on interconnected biogeochemical processes in an aquifer system.</title>
        <authorList>
            <person name="Anantharaman K."/>
            <person name="Brown C.T."/>
            <person name="Hug L.A."/>
            <person name="Sharon I."/>
            <person name="Castelle C.J."/>
            <person name="Probst A.J."/>
            <person name="Thomas B.C."/>
            <person name="Singh A."/>
            <person name="Wilkins M.J."/>
            <person name="Karaoz U."/>
            <person name="Brodie E.L."/>
            <person name="Williams K.H."/>
            <person name="Hubbard S.S."/>
            <person name="Banfield J.F."/>
        </authorList>
    </citation>
    <scope>NUCLEOTIDE SEQUENCE [LARGE SCALE GENOMIC DNA]</scope>
</reference>
<gene>
    <name evidence="2" type="ORF">A2478_03975</name>
</gene>
<dbReference type="STRING" id="1798002.A2478_03975"/>
<protein>
    <submittedName>
        <fullName evidence="2">Uncharacterized protein</fullName>
    </submittedName>
</protein>
<dbReference type="EMBL" id="MFGJ01000007">
    <property type="protein sequence ID" value="OGF31617.1"/>
    <property type="molecule type" value="Genomic_DNA"/>
</dbReference>
<comment type="caution">
    <text evidence="2">The sequence shown here is derived from an EMBL/GenBank/DDBJ whole genome shotgun (WGS) entry which is preliminary data.</text>
</comment>